<reference evidence="2 3" key="1">
    <citation type="submission" date="2023-05" db="EMBL/GenBank/DDBJ databases">
        <title>B98-5 Cell Line De Novo Hybrid Assembly: An Optical Mapping Approach.</title>
        <authorList>
            <person name="Kananen K."/>
            <person name="Auerbach J.A."/>
            <person name="Kautto E."/>
            <person name="Blachly J.S."/>
        </authorList>
    </citation>
    <scope>NUCLEOTIDE SEQUENCE [LARGE SCALE GENOMIC DNA]</scope>
    <source>
        <strain evidence="2">B95-8</strain>
        <tissue evidence="2">Cell line</tissue>
    </source>
</reference>
<evidence type="ECO:0000313" key="2">
    <source>
        <dbReference type="EMBL" id="KAK2095067.1"/>
    </source>
</evidence>
<feature type="region of interest" description="Disordered" evidence="1">
    <location>
        <begin position="1"/>
        <end position="27"/>
    </location>
</feature>
<name>A0ABQ9UDB7_SAGOE</name>
<evidence type="ECO:0000313" key="3">
    <source>
        <dbReference type="Proteomes" id="UP001266305"/>
    </source>
</evidence>
<evidence type="ECO:0000256" key="1">
    <source>
        <dbReference type="SAM" id="MobiDB-lite"/>
    </source>
</evidence>
<comment type="caution">
    <text evidence="2">The sequence shown here is derived from an EMBL/GenBank/DDBJ whole genome shotgun (WGS) entry which is preliminary data.</text>
</comment>
<gene>
    <name evidence="2" type="ORF">P7K49_026483</name>
</gene>
<organism evidence="2 3">
    <name type="scientific">Saguinus oedipus</name>
    <name type="common">Cotton-top tamarin</name>
    <name type="synonym">Oedipomidas oedipus</name>
    <dbReference type="NCBI Taxonomy" id="9490"/>
    <lineage>
        <taxon>Eukaryota</taxon>
        <taxon>Metazoa</taxon>
        <taxon>Chordata</taxon>
        <taxon>Craniata</taxon>
        <taxon>Vertebrata</taxon>
        <taxon>Euteleostomi</taxon>
        <taxon>Mammalia</taxon>
        <taxon>Eutheria</taxon>
        <taxon>Euarchontoglires</taxon>
        <taxon>Primates</taxon>
        <taxon>Haplorrhini</taxon>
        <taxon>Platyrrhini</taxon>
        <taxon>Cebidae</taxon>
        <taxon>Callitrichinae</taxon>
        <taxon>Saguinus</taxon>
    </lineage>
</organism>
<sequence length="146" mass="15637">MQRLATPPSLHSGPRTEGVVNGKAHSEEDEKLQVHLRVCWPGLLGHGGQMSAAGPESPSSSRFAGLSPAMPLPGLLPQTLVAPYPLQNQTRVLSSQPCSSSPAQVCAHTFCPESGSVFLFAPVVLYHLEQRTCFSARRLTVPRSPE</sequence>
<keyword evidence="3" id="KW-1185">Reference proteome</keyword>
<accession>A0ABQ9UDB7</accession>
<dbReference type="EMBL" id="JASSZA010000013">
    <property type="protein sequence ID" value="KAK2095067.1"/>
    <property type="molecule type" value="Genomic_DNA"/>
</dbReference>
<dbReference type="Proteomes" id="UP001266305">
    <property type="component" value="Unassembled WGS sequence"/>
</dbReference>
<proteinExistence type="predicted"/>
<protein>
    <submittedName>
        <fullName evidence="2">Uncharacterized protein</fullName>
    </submittedName>
</protein>